<protein>
    <submittedName>
        <fullName evidence="3">Efflux RND transporter periplasmic adaptor subunit</fullName>
    </submittedName>
</protein>
<dbReference type="EMBL" id="CP094534">
    <property type="protein sequence ID" value="UOE31954.1"/>
    <property type="molecule type" value="Genomic_DNA"/>
</dbReference>
<dbReference type="SUPFAM" id="SSF111369">
    <property type="entry name" value="HlyD-like secretion proteins"/>
    <property type="match status" value="1"/>
</dbReference>
<dbReference type="InterPro" id="IPR051909">
    <property type="entry name" value="MFP_Cation_Efflux"/>
</dbReference>
<dbReference type="Gene3D" id="2.40.30.170">
    <property type="match status" value="1"/>
</dbReference>
<feature type="signal peptide" evidence="2">
    <location>
        <begin position="1"/>
        <end position="20"/>
    </location>
</feature>
<gene>
    <name evidence="3" type="ORF">MTP16_12495</name>
</gene>
<keyword evidence="1" id="KW-0813">Transport</keyword>
<dbReference type="PANTHER" id="PTHR30097:SF4">
    <property type="entry name" value="SLR6042 PROTEIN"/>
    <property type="match status" value="1"/>
</dbReference>
<dbReference type="Gene3D" id="1.10.287.470">
    <property type="entry name" value="Helix hairpin bin"/>
    <property type="match status" value="1"/>
</dbReference>
<evidence type="ECO:0000256" key="2">
    <source>
        <dbReference type="SAM" id="SignalP"/>
    </source>
</evidence>
<keyword evidence="4" id="KW-1185">Reference proteome</keyword>
<proteinExistence type="predicted"/>
<feature type="chain" id="PRO_5046093076" evidence="2">
    <location>
        <begin position="21"/>
        <end position="395"/>
    </location>
</feature>
<evidence type="ECO:0000313" key="3">
    <source>
        <dbReference type="EMBL" id="UOE31954.1"/>
    </source>
</evidence>
<reference evidence="3 4" key="1">
    <citation type="submission" date="2022-03" db="EMBL/GenBank/DDBJ databases">
        <title>Hymenobactersp. isolated from the air.</title>
        <authorList>
            <person name="Won M."/>
            <person name="Kwon S.-W."/>
        </authorList>
    </citation>
    <scope>NUCLEOTIDE SEQUENCE [LARGE SCALE GENOMIC DNA]</scope>
    <source>
        <strain evidence="3 4">KACC 22596</strain>
    </source>
</reference>
<dbReference type="Proteomes" id="UP000831390">
    <property type="component" value="Chromosome"/>
</dbReference>
<organism evidence="3 4">
    <name type="scientific">Hymenobacter monticola</name>
    <dbReference type="NCBI Taxonomy" id="1705399"/>
    <lineage>
        <taxon>Bacteria</taxon>
        <taxon>Pseudomonadati</taxon>
        <taxon>Bacteroidota</taxon>
        <taxon>Cytophagia</taxon>
        <taxon>Cytophagales</taxon>
        <taxon>Hymenobacteraceae</taxon>
        <taxon>Hymenobacter</taxon>
    </lineage>
</organism>
<sequence length="395" mass="42520">MKSVTCLALLPFLIACGKNADEKTADKPAPPPPRAPDEVFLNKAQLRAAGIELGTFTRRDLGTEVQATGQIDVPPSHRVSVTAIMGGYVQQLPTLPGQHVARGTVLATLRSPEYLKLQQDYLQSQARIVFLKQETARQQVLNDEDVGARRKLQQATAELRTEQAAAGSLAAQLRLIGLKPESLSATSIRPSVPLVAPIGGYVKAVLVNPGQFVNPQDVLIELVDRSDLHLELKVFERDITKVKEGQDVLFRVPSQGASARPLAATVFLVGKAFDDDGRTVPVHAHLHDTGPDAAATATLLPGQYVSARILTGRTPQRTLPEDALVPGGEVSYGYYQVKSDASGSTFRRFSLRPGATDQGQVAVSLLDKLPDTTRLVIRGAYFLDAERSKGQGGDE</sequence>
<name>A0ABY4AYN0_9BACT</name>
<dbReference type="Gene3D" id="2.40.50.100">
    <property type="match status" value="1"/>
</dbReference>
<evidence type="ECO:0000313" key="4">
    <source>
        <dbReference type="Proteomes" id="UP000831390"/>
    </source>
</evidence>
<dbReference type="PANTHER" id="PTHR30097">
    <property type="entry name" value="CATION EFFLUX SYSTEM PROTEIN CUSB"/>
    <property type="match status" value="1"/>
</dbReference>
<keyword evidence="2" id="KW-0732">Signal</keyword>
<dbReference type="PROSITE" id="PS51257">
    <property type="entry name" value="PROKAR_LIPOPROTEIN"/>
    <property type="match status" value="1"/>
</dbReference>
<accession>A0ABY4AYN0</accession>
<dbReference type="RefSeq" id="WP_243508976.1">
    <property type="nucleotide sequence ID" value="NZ_CP094534.1"/>
</dbReference>
<evidence type="ECO:0000256" key="1">
    <source>
        <dbReference type="ARBA" id="ARBA00022448"/>
    </source>
</evidence>